<protein>
    <submittedName>
        <fullName evidence="1">Uncharacterized protein</fullName>
    </submittedName>
</protein>
<organism evidence="1 2">
    <name type="scientific">Gnomoniopsis smithogilvyi</name>
    <dbReference type="NCBI Taxonomy" id="1191159"/>
    <lineage>
        <taxon>Eukaryota</taxon>
        <taxon>Fungi</taxon>
        <taxon>Dikarya</taxon>
        <taxon>Ascomycota</taxon>
        <taxon>Pezizomycotina</taxon>
        <taxon>Sordariomycetes</taxon>
        <taxon>Sordariomycetidae</taxon>
        <taxon>Diaporthales</taxon>
        <taxon>Gnomoniaceae</taxon>
        <taxon>Gnomoniopsis</taxon>
    </lineage>
</organism>
<comment type="caution">
    <text evidence="1">The sequence shown here is derived from an EMBL/GenBank/DDBJ whole genome shotgun (WGS) entry which is preliminary data.</text>
</comment>
<accession>A0A9W8YLU8</accession>
<keyword evidence="2" id="KW-1185">Reference proteome</keyword>
<evidence type="ECO:0000313" key="2">
    <source>
        <dbReference type="Proteomes" id="UP001140453"/>
    </source>
</evidence>
<dbReference type="Proteomes" id="UP001140453">
    <property type="component" value="Unassembled WGS sequence"/>
</dbReference>
<proteinExistence type="predicted"/>
<dbReference type="AlphaFoldDB" id="A0A9W8YLU8"/>
<dbReference type="EMBL" id="JAPEVB010000006">
    <property type="protein sequence ID" value="KAJ4386060.1"/>
    <property type="molecule type" value="Genomic_DNA"/>
</dbReference>
<name>A0A9W8YLU8_9PEZI</name>
<evidence type="ECO:0000313" key="1">
    <source>
        <dbReference type="EMBL" id="KAJ4386060.1"/>
    </source>
</evidence>
<reference evidence="1" key="1">
    <citation type="submission" date="2022-10" db="EMBL/GenBank/DDBJ databases">
        <title>Tapping the CABI collections for fungal endophytes: first genome assemblies for Collariella, Neodidymelliopsis, Ascochyta clinopodiicola, Didymella pomorum, Didymosphaeria variabile, Neocosmospora piperis and Neocucurbitaria cava.</title>
        <authorList>
            <person name="Hill R."/>
        </authorList>
    </citation>
    <scope>NUCLEOTIDE SEQUENCE</scope>
    <source>
        <strain evidence="1">IMI 355082</strain>
    </source>
</reference>
<gene>
    <name evidence="1" type="ORF">N0V93_008952</name>
</gene>
<sequence length="111" mass="12233">MCTFTITHHVPCGHNVYPSSAPCRCSKAAQLDSPTVPSPPVEVIEQHQPCQACEKWARLAAQNEDEVRLARNHWLVEWGPATSLGVERRAISVGDANGVKEERMRAVSAMQ</sequence>